<evidence type="ECO:0000256" key="1">
    <source>
        <dbReference type="SAM" id="Phobius"/>
    </source>
</evidence>
<feature type="transmembrane region" description="Helical" evidence="1">
    <location>
        <begin position="77"/>
        <end position="95"/>
    </location>
</feature>
<keyword evidence="1" id="KW-1133">Transmembrane helix</keyword>
<keyword evidence="1" id="KW-0472">Membrane</keyword>
<dbReference type="EMBL" id="JAFREP010000011">
    <property type="protein sequence ID" value="MBO1319397.1"/>
    <property type="molecule type" value="Genomic_DNA"/>
</dbReference>
<organism evidence="2 3">
    <name type="scientific">Acanthopleuribacter pedis</name>
    <dbReference type="NCBI Taxonomy" id="442870"/>
    <lineage>
        <taxon>Bacteria</taxon>
        <taxon>Pseudomonadati</taxon>
        <taxon>Acidobacteriota</taxon>
        <taxon>Holophagae</taxon>
        <taxon>Acanthopleuribacterales</taxon>
        <taxon>Acanthopleuribacteraceae</taxon>
        <taxon>Acanthopleuribacter</taxon>
    </lineage>
</organism>
<dbReference type="PANTHER" id="PTHR38468:SF1">
    <property type="entry name" value="SLL0939 PROTEIN"/>
    <property type="match status" value="1"/>
</dbReference>
<keyword evidence="1" id="KW-0812">Transmembrane</keyword>
<reference evidence="2" key="1">
    <citation type="submission" date="2021-03" db="EMBL/GenBank/DDBJ databases">
        <authorList>
            <person name="Wang G."/>
        </authorList>
    </citation>
    <scope>NUCLEOTIDE SEQUENCE</scope>
    <source>
        <strain evidence="2">KCTC 12899</strain>
    </source>
</reference>
<accession>A0A8J7U394</accession>
<evidence type="ECO:0000313" key="3">
    <source>
        <dbReference type="Proteomes" id="UP000664417"/>
    </source>
</evidence>
<dbReference type="RefSeq" id="WP_207859218.1">
    <property type="nucleotide sequence ID" value="NZ_JAFREP010000011.1"/>
</dbReference>
<evidence type="ECO:0000313" key="2">
    <source>
        <dbReference type="EMBL" id="MBO1319397.1"/>
    </source>
</evidence>
<dbReference type="AlphaFoldDB" id="A0A8J7U394"/>
<dbReference type="PANTHER" id="PTHR38468">
    <property type="entry name" value="SLL0939 PROTEIN"/>
    <property type="match status" value="1"/>
</dbReference>
<proteinExistence type="predicted"/>
<protein>
    <submittedName>
        <fullName evidence="2">DUF1622 domain-containing protein</fullName>
    </submittedName>
</protein>
<dbReference type="Pfam" id="PF07784">
    <property type="entry name" value="DUF1622"/>
    <property type="match status" value="1"/>
</dbReference>
<dbReference type="Proteomes" id="UP000664417">
    <property type="component" value="Unassembled WGS sequence"/>
</dbReference>
<dbReference type="InterPro" id="IPR012427">
    <property type="entry name" value="DUF1622"/>
</dbReference>
<feature type="transmembrane region" description="Helical" evidence="1">
    <location>
        <begin position="12"/>
        <end position="33"/>
    </location>
</feature>
<sequence length="121" mass="13676">MMFHIAEIGATAIGFVGILFIFLGSILALWQYLNFVAWGKFSIDHVRHTLGTYILIGLEFMVGQDIVETVLHTDREHLINLGLIVIIRTVLDFFLNKEISHLGKKIQALKHKETAAENSKT</sequence>
<keyword evidence="3" id="KW-1185">Reference proteome</keyword>
<gene>
    <name evidence="2" type="ORF">J3U88_13065</name>
</gene>
<comment type="caution">
    <text evidence="2">The sequence shown here is derived from an EMBL/GenBank/DDBJ whole genome shotgun (WGS) entry which is preliminary data.</text>
</comment>
<name>A0A8J7U394_9BACT</name>